<dbReference type="EMBL" id="JAACYS010000006">
    <property type="protein sequence ID" value="NCU16656.1"/>
    <property type="molecule type" value="Genomic_DNA"/>
</dbReference>
<evidence type="ECO:0000256" key="1">
    <source>
        <dbReference type="SAM" id="Phobius"/>
    </source>
</evidence>
<dbReference type="Proteomes" id="UP000743899">
    <property type="component" value="Unassembled WGS sequence"/>
</dbReference>
<dbReference type="RefSeq" id="WP_161919491.1">
    <property type="nucleotide sequence ID" value="NZ_JAACYS010000006.1"/>
</dbReference>
<sequence>MNLLIQGIIYFVFGIFFTYFAIHHVTNYGWGFFAYLLVFLATLDIGSSITIGDRKLLKNKRIKIRGCPSLMIPLMNYN</sequence>
<organism evidence="2 3">
    <name type="scientific">Pallidibacillus pasinlerensis</name>
    <dbReference type="NCBI Taxonomy" id="2703818"/>
    <lineage>
        <taxon>Bacteria</taxon>
        <taxon>Bacillati</taxon>
        <taxon>Bacillota</taxon>
        <taxon>Bacilli</taxon>
        <taxon>Bacillales</taxon>
        <taxon>Bacillaceae</taxon>
        <taxon>Pallidibacillus</taxon>
    </lineage>
</organism>
<feature type="transmembrane region" description="Helical" evidence="1">
    <location>
        <begin position="32"/>
        <end position="51"/>
    </location>
</feature>
<comment type="caution">
    <text evidence="2">The sequence shown here is derived from an EMBL/GenBank/DDBJ whole genome shotgun (WGS) entry which is preliminary data.</text>
</comment>
<keyword evidence="1" id="KW-0812">Transmembrane</keyword>
<feature type="transmembrane region" description="Helical" evidence="1">
    <location>
        <begin position="7"/>
        <end position="26"/>
    </location>
</feature>
<dbReference type="InterPro" id="IPR025426">
    <property type="entry name" value="DUF4305"/>
</dbReference>
<keyword evidence="3" id="KW-1185">Reference proteome</keyword>
<evidence type="ECO:0000313" key="2">
    <source>
        <dbReference type="EMBL" id="NCU16656.1"/>
    </source>
</evidence>
<dbReference type="Pfam" id="PF14146">
    <property type="entry name" value="DUF4305"/>
    <property type="match status" value="1"/>
</dbReference>
<reference evidence="2 3" key="1">
    <citation type="submission" date="2020-01" db="EMBL/GenBank/DDBJ databases">
        <title>A novel Bacillus sp. from Pasinler.</title>
        <authorList>
            <person name="Adiguzel A."/>
            <person name="Ay H."/>
            <person name="Baltaci M.O."/>
        </authorList>
    </citation>
    <scope>NUCLEOTIDE SEQUENCE [LARGE SCALE GENOMIC DNA]</scope>
    <source>
        <strain evidence="2 3">P1</strain>
    </source>
</reference>
<evidence type="ECO:0000313" key="3">
    <source>
        <dbReference type="Proteomes" id="UP000743899"/>
    </source>
</evidence>
<keyword evidence="1" id="KW-0472">Membrane</keyword>
<proteinExistence type="predicted"/>
<gene>
    <name evidence="2" type="ORF">GW534_02555</name>
</gene>
<protein>
    <submittedName>
        <fullName evidence="2">YdiK family protein</fullName>
    </submittedName>
</protein>
<name>A0ABX0A2B3_9BACI</name>
<accession>A0ABX0A2B3</accession>
<keyword evidence="1" id="KW-1133">Transmembrane helix</keyword>